<dbReference type="InParanoid" id="A0A6M4H3F8"/>
<feature type="chain" id="PRO_5026868127" description="DUF4124 domain-containing protein" evidence="2">
    <location>
        <begin position="19"/>
        <end position="185"/>
    </location>
</feature>
<name>A0A6M4H3F8_9PROT</name>
<dbReference type="EMBL" id="CP053073">
    <property type="protein sequence ID" value="QJR14141.1"/>
    <property type="molecule type" value="Genomic_DNA"/>
</dbReference>
<reference evidence="4 5" key="1">
    <citation type="submission" date="2020-04" db="EMBL/GenBank/DDBJ databases">
        <title>Usitatibacter rugosus gen. nov., sp. nov. and Usitatibacter palustris sp. nov., novel members of Usitatibacteraceae fam. nov. within the order Nitrosomonadales isolated from soil.</title>
        <authorList>
            <person name="Huber K.J."/>
            <person name="Neumann-Schaal M."/>
            <person name="Geppert A."/>
            <person name="Luckner M."/>
            <person name="Wanner G."/>
            <person name="Overmann J."/>
        </authorList>
    </citation>
    <scope>NUCLEOTIDE SEQUENCE [LARGE SCALE GENOMIC DNA]</scope>
    <source>
        <strain evidence="4 5">Swamp67</strain>
    </source>
</reference>
<dbReference type="KEGG" id="upl:DSM104440_00934"/>
<gene>
    <name evidence="4" type="ORF">DSM104440_00934</name>
</gene>
<dbReference type="AlphaFoldDB" id="A0A6M4H3F8"/>
<evidence type="ECO:0000256" key="1">
    <source>
        <dbReference type="SAM" id="MobiDB-lite"/>
    </source>
</evidence>
<feature type="compositionally biased region" description="Low complexity" evidence="1">
    <location>
        <begin position="86"/>
        <end position="105"/>
    </location>
</feature>
<feature type="region of interest" description="Disordered" evidence="1">
    <location>
        <begin position="41"/>
        <end position="114"/>
    </location>
</feature>
<evidence type="ECO:0000259" key="3">
    <source>
        <dbReference type="Pfam" id="PF13511"/>
    </source>
</evidence>
<dbReference type="Proteomes" id="UP000503096">
    <property type="component" value="Chromosome"/>
</dbReference>
<dbReference type="RefSeq" id="WP_171160927.1">
    <property type="nucleotide sequence ID" value="NZ_CP053073.1"/>
</dbReference>
<protein>
    <recommendedName>
        <fullName evidence="3">DUF4124 domain-containing protein</fullName>
    </recommendedName>
</protein>
<dbReference type="InterPro" id="IPR025392">
    <property type="entry name" value="DUF4124"/>
</dbReference>
<feature type="signal peptide" evidence="2">
    <location>
        <begin position="1"/>
        <end position="18"/>
    </location>
</feature>
<feature type="domain" description="DUF4124" evidence="3">
    <location>
        <begin position="9"/>
        <end position="53"/>
    </location>
</feature>
<sequence length="185" mass="19286">MTRTLAIVAALAALPASAQLYKCQGPDGKVVYSDQRCESKSTTANVPGATNNANRPTLPAAGADKAADKAAPEKGVGVTPGTTGQALPEVPMAAPAAAPAEAKPAGLTSAQQERIRDLQQTASRTGATAEQKTGAQLEIDNIRRGRESRLSSDDRSRRDSLTVDLGSVDAKKRAAALRELRSLYY</sequence>
<proteinExistence type="predicted"/>
<evidence type="ECO:0000313" key="4">
    <source>
        <dbReference type="EMBL" id="QJR14141.1"/>
    </source>
</evidence>
<feature type="compositionally biased region" description="Polar residues" evidence="1">
    <location>
        <begin position="41"/>
        <end position="55"/>
    </location>
</feature>
<evidence type="ECO:0000256" key="2">
    <source>
        <dbReference type="SAM" id="SignalP"/>
    </source>
</evidence>
<organism evidence="4 5">
    <name type="scientific">Usitatibacter palustris</name>
    <dbReference type="NCBI Taxonomy" id="2732487"/>
    <lineage>
        <taxon>Bacteria</taxon>
        <taxon>Pseudomonadati</taxon>
        <taxon>Pseudomonadota</taxon>
        <taxon>Betaproteobacteria</taxon>
        <taxon>Nitrosomonadales</taxon>
        <taxon>Usitatibacteraceae</taxon>
        <taxon>Usitatibacter</taxon>
    </lineage>
</organism>
<dbReference type="Pfam" id="PF13511">
    <property type="entry name" value="DUF4124"/>
    <property type="match status" value="1"/>
</dbReference>
<accession>A0A6M4H3F8</accession>
<evidence type="ECO:0000313" key="5">
    <source>
        <dbReference type="Proteomes" id="UP000503096"/>
    </source>
</evidence>
<keyword evidence="2" id="KW-0732">Signal</keyword>
<feature type="region of interest" description="Disordered" evidence="1">
    <location>
        <begin position="141"/>
        <end position="160"/>
    </location>
</feature>
<keyword evidence="5" id="KW-1185">Reference proteome</keyword>